<evidence type="ECO:0000313" key="1">
    <source>
        <dbReference type="EMBL" id="SLN59560.1"/>
    </source>
</evidence>
<dbReference type="AlphaFoldDB" id="A0A1Y5TG10"/>
<name>A0A1Y5TG10_9RHOB</name>
<proteinExistence type="predicted"/>
<dbReference type="Proteomes" id="UP000193862">
    <property type="component" value="Unassembled WGS sequence"/>
</dbReference>
<keyword evidence="2" id="KW-1185">Reference proteome</keyword>
<evidence type="ECO:0000313" key="2">
    <source>
        <dbReference type="Proteomes" id="UP000193862"/>
    </source>
</evidence>
<reference evidence="1 2" key="1">
    <citation type="submission" date="2017-03" db="EMBL/GenBank/DDBJ databases">
        <authorList>
            <person name="Afonso C.L."/>
            <person name="Miller P.J."/>
            <person name="Scott M.A."/>
            <person name="Spackman E."/>
            <person name="Goraichik I."/>
            <person name="Dimitrov K.M."/>
            <person name="Suarez D.L."/>
            <person name="Swayne D.E."/>
        </authorList>
    </citation>
    <scope>NUCLEOTIDE SEQUENCE [LARGE SCALE GENOMIC DNA]</scope>
    <source>
        <strain evidence="1 2">CECT 8620</strain>
    </source>
</reference>
<dbReference type="EMBL" id="FWFS01000010">
    <property type="protein sequence ID" value="SLN59560.1"/>
    <property type="molecule type" value="Genomic_DNA"/>
</dbReference>
<accession>A0A1Y5TG10</accession>
<protein>
    <submittedName>
        <fullName evidence="1">Uncharacterized protein</fullName>
    </submittedName>
</protein>
<sequence length="40" mass="4550">MRSERTGFGTAMNSTMYAWCSALLKLEDVGKQAQHLKNQF</sequence>
<gene>
    <name evidence="1" type="ORF">AQS8620_02659</name>
</gene>
<organism evidence="1 2">
    <name type="scientific">Aquimixticola soesokkakensis</name>
    <dbReference type="NCBI Taxonomy" id="1519096"/>
    <lineage>
        <taxon>Bacteria</taxon>
        <taxon>Pseudomonadati</taxon>
        <taxon>Pseudomonadota</taxon>
        <taxon>Alphaproteobacteria</taxon>
        <taxon>Rhodobacterales</taxon>
        <taxon>Paracoccaceae</taxon>
        <taxon>Aquimixticola</taxon>
    </lineage>
</organism>